<keyword evidence="7" id="KW-1185">Reference proteome</keyword>
<protein>
    <submittedName>
        <fullName evidence="6">Transcriptional repressor, CopY family</fullName>
    </submittedName>
</protein>
<evidence type="ECO:0000313" key="6">
    <source>
        <dbReference type="EMBL" id="ACB86144.1"/>
    </source>
</evidence>
<accession>B2A1U7</accession>
<sequence length="169" mass="19377">MVKKTNKISDSEWEVMEVLWDDSPIPSSAIIERLQPQTDWKPKTIHTLISRLVKKGVVGVEKNTTRYLYYPLLSKEECRLTETETFLEKVYNGSVSMLVANFIKQDRLSQQEINELKKLLDDDTEGEAREDNSKDQNGHVVYEGHDDCKGADRHDECEGHKGHDELGGN</sequence>
<dbReference type="Pfam" id="PF03965">
    <property type="entry name" value="Penicillinase_R"/>
    <property type="match status" value="1"/>
</dbReference>
<dbReference type="InterPro" id="IPR005650">
    <property type="entry name" value="BlaI_family"/>
</dbReference>
<dbReference type="GO" id="GO:0045892">
    <property type="term" value="P:negative regulation of DNA-templated transcription"/>
    <property type="evidence" value="ECO:0007669"/>
    <property type="project" value="InterPro"/>
</dbReference>
<reference evidence="6 7" key="2">
    <citation type="journal article" date="2011" name="J. Bacteriol.">
        <title>Complete genome sequence of the anaerobic, halophilic alkalithermophile Natranaerobius thermophilus JW/NM-WN-LF.</title>
        <authorList>
            <person name="Zhao B."/>
            <person name="Mesbah N.M."/>
            <person name="Dalin E."/>
            <person name="Goodwin L."/>
            <person name="Nolan M."/>
            <person name="Pitluck S."/>
            <person name="Chertkov O."/>
            <person name="Brettin T.S."/>
            <person name="Han J."/>
            <person name="Larimer F.W."/>
            <person name="Land M.L."/>
            <person name="Hauser L."/>
            <person name="Kyrpides N."/>
            <person name="Wiegel J."/>
        </authorList>
    </citation>
    <scope>NUCLEOTIDE SEQUENCE [LARGE SCALE GENOMIC DNA]</scope>
    <source>
        <strain evidence="7">ATCC BAA-1301 / DSM 18059 / JW/NM-WN-LF</strain>
    </source>
</reference>
<keyword evidence="3" id="KW-0238">DNA-binding</keyword>
<feature type="region of interest" description="Disordered" evidence="5">
    <location>
        <begin position="119"/>
        <end position="169"/>
    </location>
</feature>
<evidence type="ECO:0000313" key="7">
    <source>
        <dbReference type="Proteomes" id="UP000001683"/>
    </source>
</evidence>
<dbReference type="Proteomes" id="UP000001683">
    <property type="component" value="Chromosome"/>
</dbReference>
<evidence type="ECO:0000256" key="5">
    <source>
        <dbReference type="SAM" id="MobiDB-lite"/>
    </source>
</evidence>
<evidence type="ECO:0000256" key="3">
    <source>
        <dbReference type="ARBA" id="ARBA00023125"/>
    </source>
</evidence>
<reference evidence="6 7" key="1">
    <citation type="submission" date="2008-04" db="EMBL/GenBank/DDBJ databases">
        <title>Complete sequence of chromosome of Natranaerobius thermophilus JW/NM-WN-LF.</title>
        <authorList>
            <consortium name="US DOE Joint Genome Institute"/>
            <person name="Copeland A."/>
            <person name="Lucas S."/>
            <person name="Lapidus A."/>
            <person name="Glavina del Rio T."/>
            <person name="Dalin E."/>
            <person name="Tice H."/>
            <person name="Bruce D."/>
            <person name="Goodwin L."/>
            <person name="Pitluck S."/>
            <person name="Chertkov O."/>
            <person name="Brettin T."/>
            <person name="Detter J.C."/>
            <person name="Han C."/>
            <person name="Kuske C.R."/>
            <person name="Schmutz J."/>
            <person name="Larimer F."/>
            <person name="Land M."/>
            <person name="Hauser L."/>
            <person name="Kyrpides N."/>
            <person name="Lykidis A."/>
            <person name="Mesbah N.M."/>
            <person name="Wiegel J."/>
        </authorList>
    </citation>
    <scope>NUCLEOTIDE SEQUENCE [LARGE SCALE GENOMIC DNA]</scope>
    <source>
        <strain evidence="7">ATCC BAA-1301 / DSM 18059 / JW/NM-WN-LF</strain>
    </source>
</reference>
<dbReference type="HOGENOM" id="CLU_119090_2_1_9"/>
<keyword evidence="2" id="KW-0805">Transcription regulation</keyword>
<dbReference type="InterPro" id="IPR036390">
    <property type="entry name" value="WH_DNA-bd_sf"/>
</dbReference>
<dbReference type="Gene3D" id="1.10.10.10">
    <property type="entry name" value="Winged helix-like DNA-binding domain superfamily/Winged helix DNA-binding domain"/>
    <property type="match status" value="1"/>
</dbReference>
<proteinExistence type="inferred from homology"/>
<dbReference type="eggNOG" id="COG3682">
    <property type="taxonomic scope" value="Bacteria"/>
</dbReference>
<dbReference type="STRING" id="457570.Nther_2588"/>
<gene>
    <name evidence="6" type="ordered locus">Nther_2588</name>
</gene>
<dbReference type="AlphaFoldDB" id="B2A1U7"/>
<dbReference type="InterPro" id="IPR036388">
    <property type="entry name" value="WH-like_DNA-bd_sf"/>
</dbReference>
<dbReference type="RefSeq" id="WP_012448985.1">
    <property type="nucleotide sequence ID" value="NC_010718.1"/>
</dbReference>
<comment type="similarity">
    <text evidence="1">Belongs to the BlaI transcriptional regulatory family.</text>
</comment>
<organism evidence="6 7">
    <name type="scientific">Natranaerobius thermophilus (strain ATCC BAA-1301 / DSM 18059 / JW/NM-WN-LF)</name>
    <dbReference type="NCBI Taxonomy" id="457570"/>
    <lineage>
        <taxon>Bacteria</taxon>
        <taxon>Bacillati</taxon>
        <taxon>Bacillota</taxon>
        <taxon>Clostridia</taxon>
        <taxon>Natranaerobiales</taxon>
        <taxon>Natranaerobiaceae</taxon>
        <taxon>Natranaerobius</taxon>
    </lineage>
</organism>
<dbReference type="InParanoid" id="B2A1U7"/>
<evidence type="ECO:0000256" key="4">
    <source>
        <dbReference type="ARBA" id="ARBA00023163"/>
    </source>
</evidence>
<name>B2A1U7_NATTJ</name>
<evidence type="ECO:0000256" key="1">
    <source>
        <dbReference type="ARBA" id="ARBA00011046"/>
    </source>
</evidence>
<dbReference type="KEGG" id="nth:Nther_2588"/>
<dbReference type="GO" id="GO:0003677">
    <property type="term" value="F:DNA binding"/>
    <property type="evidence" value="ECO:0007669"/>
    <property type="project" value="UniProtKB-KW"/>
</dbReference>
<keyword evidence="4" id="KW-0804">Transcription</keyword>
<dbReference type="EMBL" id="CP001034">
    <property type="protein sequence ID" value="ACB86144.1"/>
    <property type="molecule type" value="Genomic_DNA"/>
</dbReference>
<dbReference type="Gene3D" id="1.10.4040.10">
    <property type="entry name" value="Penicillinase repressor domain"/>
    <property type="match status" value="1"/>
</dbReference>
<dbReference type="OrthoDB" id="9795583at2"/>
<evidence type="ECO:0000256" key="2">
    <source>
        <dbReference type="ARBA" id="ARBA00023015"/>
    </source>
</evidence>
<dbReference type="SUPFAM" id="SSF46785">
    <property type="entry name" value="Winged helix' DNA-binding domain"/>
    <property type="match status" value="1"/>
</dbReference>